<evidence type="ECO:0000256" key="1">
    <source>
        <dbReference type="ARBA" id="ARBA00009013"/>
    </source>
</evidence>
<dbReference type="PANTHER" id="PTHR33495">
    <property type="entry name" value="ANTI-SIGMA FACTOR ANTAGONIST TM_1081-RELATED-RELATED"/>
    <property type="match status" value="1"/>
</dbReference>
<accession>A0A0L8M2W4</accession>
<dbReference type="EMBL" id="LGUV01000380">
    <property type="protein sequence ID" value="KOG44728.1"/>
    <property type="molecule type" value="Genomic_DNA"/>
</dbReference>
<proteinExistence type="inferred from homology"/>
<dbReference type="CDD" id="cd07043">
    <property type="entry name" value="STAS_anti-anti-sigma_factors"/>
    <property type="match status" value="1"/>
</dbReference>
<dbReference type="PROSITE" id="PS50801">
    <property type="entry name" value="STAS"/>
    <property type="match status" value="1"/>
</dbReference>
<dbReference type="Gene3D" id="3.30.750.24">
    <property type="entry name" value="STAS domain"/>
    <property type="match status" value="1"/>
</dbReference>
<dbReference type="SUPFAM" id="SSF52091">
    <property type="entry name" value="SpoIIaa-like"/>
    <property type="match status" value="1"/>
</dbReference>
<protein>
    <recommendedName>
        <fullName evidence="2">Anti-sigma factor antagonist</fullName>
    </recommendedName>
</protein>
<dbReference type="InterPro" id="IPR003658">
    <property type="entry name" value="Anti-sigma_ant"/>
</dbReference>
<gene>
    <name evidence="4" type="ORF">ADK75_34580</name>
</gene>
<dbReference type="NCBIfam" id="TIGR00377">
    <property type="entry name" value="ant_ant_sig"/>
    <property type="match status" value="1"/>
</dbReference>
<evidence type="ECO:0000256" key="2">
    <source>
        <dbReference type="RuleBase" id="RU003749"/>
    </source>
</evidence>
<dbReference type="InterPro" id="IPR002645">
    <property type="entry name" value="STAS_dom"/>
</dbReference>
<evidence type="ECO:0000259" key="3">
    <source>
        <dbReference type="PROSITE" id="PS50801"/>
    </source>
</evidence>
<dbReference type="PANTHER" id="PTHR33495:SF2">
    <property type="entry name" value="ANTI-SIGMA FACTOR ANTAGONIST TM_1081-RELATED"/>
    <property type="match status" value="1"/>
</dbReference>
<dbReference type="AlphaFoldDB" id="A0A0L8M2W4"/>
<feature type="domain" description="STAS" evidence="3">
    <location>
        <begin position="14"/>
        <end position="122"/>
    </location>
</feature>
<dbReference type="PATRIC" id="fig|1961.12.peg.7628"/>
<organism evidence="4 5">
    <name type="scientific">Streptomyces virginiae</name>
    <name type="common">Streptomyces cinnamonensis</name>
    <dbReference type="NCBI Taxonomy" id="1961"/>
    <lineage>
        <taxon>Bacteria</taxon>
        <taxon>Bacillati</taxon>
        <taxon>Actinomycetota</taxon>
        <taxon>Actinomycetes</taxon>
        <taxon>Kitasatosporales</taxon>
        <taxon>Streptomycetaceae</taxon>
        <taxon>Streptomyces</taxon>
    </lineage>
</organism>
<dbReference type="GO" id="GO:0043856">
    <property type="term" value="F:anti-sigma factor antagonist activity"/>
    <property type="evidence" value="ECO:0007669"/>
    <property type="project" value="InterPro"/>
</dbReference>
<comment type="similarity">
    <text evidence="1 2">Belongs to the anti-sigma-factor antagonist family.</text>
</comment>
<sequence length="122" mass="13080">MPHERRRDVTGPAFRVSTAPDAGVTGLRLVGALDLDGTAQLLAAVTDCFARRPDRVVLDLRDLRFCDCAGLNVLVEAKAAADRIGTELCVEGARTQVARLLTLTGVDELFADGVPRLPPRTL</sequence>
<name>A0A0L8M2W4_STRVG</name>
<evidence type="ECO:0000313" key="5">
    <source>
        <dbReference type="Proteomes" id="UP000037084"/>
    </source>
</evidence>
<dbReference type="Pfam" id="PF01740">
    <property type="entry name" value="STAS"/>
    <property type="match status" value="1"/>
</dbReference>
<dbReference type="Proteomes" id="UP000037084">
    <property type="component" value="Unassembled WGS sequence"/>
</dbReference>
<dbReference type="InterPro" id="IPR036513">
    <property type="entry name" value="STAS_dom_sf"/>
</dbReference>
<reference evidence="5" key="1">
    <citation type="submission" date="2015-07" db="EMBL/GenBank/DDBJ databases">
        <authorList>
            <consortium name="Consortium for Microbial Forensics and Genomics (microFORGE)"/>
            <person name="Knight B.M."/>
            <person name="Roberts D.P."/>
            <person name="Lin D."/>
            <person name="Hari K."/>
            <person name="Fletcher J."/>
            <person name="Melcher U."/>
            <person name="Blagden T."/>
            <person name="Winegar R.A."/>
        </authorList>
    </citation>
    <scope>NUCLEOTIDE SEQUENCE [LARGE SCALE GENOMIC DNA]</scope>
    <source>
        <strain evidence="5">NRRL B-1447</strain>
    </source>
</reference>
<comment type="caution">
    <text evidence="4">The sequence shown here is derived from an EMBL/GenBank/DDBJ whole genome shotgun (WGS) entry which is preliminary data.</text>
</comment>
<evidence type="ECO:0000313" key="4">
    <source>
        <dbReference type="EMBL" id="KOG44728.1"/>
    </source>
</evidence>